<dbReference type="Pfam" id="PF04255">
    <property type="entry name" value="DUF433"/>
    <property type="match status" value="1"/>
</dbReference>
<organism evidence="1 2">
    <name type="scientific">Thalassospira marina</name>
    <dbReference type="NCBI Taxonomy" id="2048283"/>
    <lineage>
        <taxon>Bacteria</taxon>
        <taxon>Pseudomonadati</taxon>
        <taxon>Pseudomonadota</taxon>
        <taxon>Alphaproteobacteria</taxon>
        <taxon>Rhodospirillales</taxon>
        <taxon>Thalassospiraceae</taxon>
        <taxon>Thalassospira</taxon>
    </lineage>
</organism>
<dbReference type="InterPro" id="IPR007367">
    <property type="entry name" value="DUF433"/>
</dbReference>
<protein>
    <recommendedName>
        <fullName evidence="3">DUF433 domain-containing protein</fullName>
    </recommendedName>
</protein>
<proteinExistence type="predicted"/>
<sequence length="226" mass="25416">MNAINLANSGLYSIGDASALTGVSQQRVRGWLNGYSKPNGGKTRPRLSGQIKPIENKYALGFLDLMELHFISHFLKVGVKWSTLKIAAINARNFFKIDHPFATKFISDGLAIFEETAKETGDLQLCDLVNKQYAMYSVLQPALKKGIIFDKNGYATSWHPSERLDQIILDPKRSFGQPIIDNYSVPTRTIFEAYEAEGSIKEVSALYEIPETYAQQAIEFERAMRK</sequence>
<name>A0ABN5FD16_9PROT</name>
<keyword evidence="2" id="KW-1185">Reference proteome</keyword>
<accession>A0ABN5FD16</accession>
<evidence type="ECO:0008006" key="3">
    <source>
        <dbReference type="Google" id="ProtNLM"/>
    </source>
</evidence>
<reference evidence="1 2" key="1">
    <citation type="submission" date="2017-10" db="EMBL/GenBank/DDBJ databases">
        <title>Biodiversity and function of Thalassospira species in the particle-attached aromatic-hydrocarbon-degrading consortia from the surface seawater of the China South Sea.</title>
        <authorList>
            <person name="Dong C."/>
            <person name="Liu R."/>
            <person name="Shao Z."/>
        </authorList>
    </citation>
    <scope>NUCLEOTIDE SEQUENCE [LARGE SCALE GENOMIC DNA]</scope>
    <source>
        <strain evidence="1 2">CSC3H3</strain>
    </source>
</reference>
<evidence type="ECO:0000313" key="2">
    <source>
        <dbReference type="Proteomes" id="UP000233458"/>
    </source>
</evidence>
<dbReference type="EMBL" id="CP024199">
    <property type="protein sequence ID" value="AUG51944.1"/>
    <property type="molecule type" value="Genomic_DNA"/>
</dbReference>
<dbReference type="RefSeq" id="WP_101283841.1">
    <property type="nucleotide sequence ID" value="NZ_CP024199.1"/>
</dbReference>
<evidence type="ECO:0000313" key="1">
    <source>
        <dbReference type="EMBL" id="AUG51944.1"/>
    </source>
</evidence>
<dbReference type="Proteomes" id="UP000233458">
    <property type="component" value="Chromosome"/>
</dbReference>
<gene>
    <name evidence="1" type="ORF">CSC3H3_03825</name>
</gene>